<evidence type="ECO:0000256" key="2">
    <source>
        <dbReference type="ARBA" id="ARBA00004123"/>
    </source>
</evidence>
<name>A0A8T2NUG3_9TELE</name>
<feature type="region of interest" description="Disordered" evidence="14">
    <location>
        <begin position="92"/>
        <end position="147"/>
    </location>
</feature>
<dbReference type="PROSITE" id="PS50157">
    <property type="entry name" value="ZINC_FINGER_C2H2_2"/>
    <property type="match status" value="5"/>
</dbReference>
<evidence type="ECO:0000256" key="11">
    <source>
        <dbReference type="ARBA" id="ARBA00023242"/>
    </source>
</evidence>
<feature type="compositionally biased region" description="Basic residues" evidence="14">
    <location>
        <begin position="269"/>
        <end position="280"/>
    </location>
</feature>
<evidence type="ECO:0000313" key="16">
    <source>
        <dbReference type="EMBL" id="KAG9342880.1"/>
    </source>
</evidence>
<keyword evidence="11" id="KW-0539">Nucleus</keyword>
<feature type="domain" description="C2H2-type" evidence="15">
    <location>
        <begin position="336"/>
        <end position="363"/>
    </location>
</feature>
<evidence type="ECO:0000256" key="10">
    <source>
        <dbReference type="ARBA" id="ARBA00023163"/>
    </source>
</evidence>
<protein>
    <recommendedName>
        <fullName evidence="15">C2H2-type domain-containing protein</fullName>
    </recommendedName>
</protein>
<dbReference type="FunFam" id="3.30.160.60:FF:002343">
    <property type="entry name" value="Zinc finger protein 33A"/>
    <property type="match status" value="1"/>
</dbReference>
<evidence type="ECO:0000256" key="1">
    <source>
        <dbReference type="ARBA" id="ARBA00003767"/>
    </source>
</evidence>
<dbReference type="PANTHER" id="PTHR23235:SF120">
    <property type="entry name" value="KRUPPEL-LIKE FACTOR 15"/>
    <property type="match status" value="1"/>
</dbReference>
<accession>A0A8T2NUG3</accession>
<evidence type="ECO:0000256" key="4">
    <source>
        <dbReference type="ARBA" id="ARBA00022723"/>
    </source>
</evidence>
<dbReference type="GO" id="GO:0000978">
    <property type="term" value="F:RNA polymerase II cis-regulatory region sequence-specific DNA binding"/>
    <property type="evidence" value="ECO:0007669"/>
    <property type="project" value="TreeGrafter"/>
</dbReference>
<gene>
    <name evidence="16" type="ORF">JZ751_015096</name>
</gene>
<evidence type="ECO:0000256" key="12">
    <source>
        <dbReference type="PROSITE-ProRule" id="PRU00042"/>
    </source>
</evidence>
<dbReference type="SUPFAM" id="SSF57667">
    <property type="entry name" value="beta-beta-alpha zinc fingers"/>
    <property type="match status" value="3"/>
</dbReference>
<feature type="coiled-coil region" evidence="13">
    <location>
        <begin position="58"/>
        <end position="92"/>
    </location>
</feature>
<dbReference type="GO" id="GO:0008270">
    <property type="term" value="F:zinc ion binding"/>
    <property type="evidence" value="ECO:0007669"/>
    <property type="project" value="UniProtKB-KW"/>
</dbReference>
<keyword evidence="8" id="KW-0805">Transcription regulation</keyword>
<evidence type="ECO:0000313" key="17">
    <source>
        <dbReference type="Proteomes" id="UP000824540"/>
    </source>
</evidence>
<dbReference type="Gene3D" id="3.30.160.60">
    <property type="entry name" value="Classic Zinc Finger"/>
    <property type="match status" value="5"/>
</dbReference>
<feature type="compositionally biased region" description="Basic and acidic residues" evidence="14">
    <location>
        <begin position="113"/>
        <end position="134"/>
    </location>
</feature>
<dbReference type="FunFam" id="3.30.160.60:FF:000966">
    <property type="entry name" value="ZFP90 zinc finger protein"/>
    <property type="match status" value="1"/>
</dbReference>
<organism evidence="16 17">
    <name type="scientific">Albula glossodonta</name>
    <name type="common">roundjaw bonefish</name>
    <dbReference type="NCBI Taxonomy" id="121402"/>
    <lineage>
        <taxon>Eukaryota</taxon>
        <taxon>Metazoa</taxon>
        <taxon>Chordata</taxon>
        <taxon>Craniata</taxon>
        <taxon>Vertebrata</taxon>
        <taxon>Euteleostomi</taxon>
        <taxon>Actinopterygii</taxon>
        <taxon>Neopterygii</taxon>
        <taxon>Teleostei</taxon>
        <taxon>Albuliformes</taxon>
        <taxon>Albulidae</taxon>
        <taxon>Albula</taxon>
    </lineage>
</organism>
<dbReference type="AlphaFoldDB" id="A0A8T2NUG3"/>
<dbReference type="GO" id="GO:0005634">
    <property type="term" value="C:nucleus"/>
    <property type="evidence" value="ECO:0007669"/>
    <property type="project" value="UniProtKB-SubCell"/>
</dbReference>
<dbReference type="OrthoDB" id="9439903at2759"/>
<feature type="domain" description="C2H2-type" evidence="15">
    <location>
        <begin position="308"/>
        <end position="335"/>
    </location>
</feature>
<reference evidence="16" key="1">
    <citation type="thesis" date="2021" institute="BYU ScholarsArchive" country="Provo, UT, USA">
        <title>Applications of and Algorithms for Genome Assembly and Genomic Analyses with an Emphasis on Marine Teleosts.</title>
        <authorList>
            <person name="Pickett B.D."/>
        </authorList>
    </citation>
    <scope>NUCLEOTIDE SEQUENCE</scope>
    <source>
        <strain evidence="16">HI-2016</strain>
    </source>
</reference>
<sequence length="421" mass="47581">MTRKAEVLIRRRQSQRKDVAFVLLQRYRYQEVDLEMTKLRLLNAYLTERLMVAVREILEVVEGTVSEYQEEAARTQRENENLRRRLREVGLDSEPDWSGSAHPLSLSASEGRSPIEQRCEQDWSSSFREDHELTGNEEEQDLCENQRPKQACDPAMLVSAGLHLPAYDPTGSLSTARFVKSDHEEGSIQPPDLFKIQIVSTEGAYSPPGVMADAIKMEPSEVYCGVSEKLAGPLSLDPVNPECNSKDGVASNRVGGGPLSIPEVEQPRGRSKKINGKRSHNCPQCGKAFSHVSRLKIHLRIHTGEKPFRCSQCGKCFNNDGTLKNHQRVHTEVRLYSCKECGMSFKDAYTCKKHQRVHTGEKPYCCTHCGKHFNEVGNLQTHIRTHTGERPYCCTLCGKRFAESGKLKKHFRIHTRGSTQS</sequence>
<feature type="domain" description="C2H2-type" evidence="15">
    <location>
        <begin position="280"/>
        <end position="307"/>
    </location>
</feature>
<dbReference type="InterPro" id="IPR036236">
    <property type="entry name" value="Znf_C2H2_sf"/>
</dbReference>
<keyword evidence="9" id="KW-0238">DNA-binding</keyword>
<keyword evidence="17" id="KW-1185">Reference proteome</keyword>
<evidence type="ECO:0000256" key="13">
    <source>
        <dbReference type="SAM" id="Coils"/>
    </source>
</evidence>
<evidence type="ECO:0000256" key="14">
    <source>
        <dbReference type="SAM" id="MobiDB-lite"/>
    </source>
</evidence>
<evidence type="ECO:0000259" key="15">
    <source>
        <dbReference type="PROSITE" id="PS50157"/>
    </source>
</evidence>
<keyword evidence="13" id="KW-0175">Coiled coil</keyword>
<evidence type="ECO:0000256" key="6">
    <source>
        <dbReference type="ARBA" id="ARBA00022771"/>
    </source>
</evidence>
<evidence type="ECO:0000256" key="3">
    <source>
        <dbReference type="ARBA" id="ARBA00006991"/>
    </source>
</evidence>
<dbReference type="GO" id="GO:0000981">
    <property type="term" value="F:DNA-binding transcription factor activity, RNA polymerase II-specific"/>
    <property type="evidence" value="ECO:0007669"/>
    <property type="project" value="TreeGrafter"/>
</dbReference>
<keyword evidence="7" id="KW-0862">Zinc</keyword>
<feature type="domain" description="C2H2-type" evidence="15">
    <location>
        <begin position="392"/>
        <end position="419"/>
    </location>
</feature>
<dbReference type="FunFam" id="3.30.160.60:FF:000213">
    <property type="entry name" value="Zinc finger protein 624"/>
    <property type="match status" value="1"/>
</dbReference>
<feature type="domain" description="C2H2-type" evidence="15">
    <location>
        <begin position="364"/>
        <end position="391"/>
    </location>
</feature>
<dbReference type="PROSITE" id="PS00028">
    <property type="entry name" value="ZINC_FINGER_C2H2_1"/>
    <property type="match status" value="5"/>
</dbReference>
<comment type="function">
    <text evidence="1">May be involved in transcriptional regulation.</text>
</comment>
<evidence type="ECO:0000256" key="5">
    <source>
        <dbReference type="ARBA" id="ARBA00022737"/>
    </source>
</evidence>
<dbReference type="PANTHER" id="PTHR23235">
    <property type="entry name" value="KRUEPPEL-LIKE TRANSCRIPTION FACTOR"/>
    <property type="match status" value="1"/>
</dbReference>
<comment type="subcellular location">
    <subcellularLocation>
        <location evidence="2">Nucleus</location>
    </subcellularLocation>
</comment>
<dbReference type="EMBL" id="JAFBMS010000025">
    <property type="protein sequence ID" value="KAG9342880.1"/>
    <property type="molecule type" value="Genomic_DNA"/>
</dbReference>
<comment type="similarity">
    <text evidence="3">Belongs to the krueppel C2H2-type zinc-finger protein family.</text>
</comment>
<evidence type="ECO:0000256" key="8">
    <source>
        <dbReference type="ARBA" id="ARBA00023015"/>
    </source>
</evidence>
<dbReference type="Proteomes" id="UP000824540">
    <property type="component" value="Unassembled WGS sequence"/>
</dbReference>
<keyword evidence="4" id="KW-0479">Metal-binding</keyword>
<comment type="caution">
    <text evidence="16">The sequence shown here is derived from an EMBL/GenBank/DDBJ whole genome shotgun (WGS) entry which is preliminary data.</text>
</comment>
<dbReference type="InterPro" id="IPR013087">
    <property type="entry name" value="Znf_C2H2_type"/>
</dbReference>
<dbReference type="Pfam" id="PF13894">
    <property type="entry name" value="zf-C2H2_4"/>
    <property type="match status" value="1"/>
</dbReference>
<evidence type="ECO:0000256" key="9">
    <source>
        <dbReference type="ARBA" id="ARBA00023125"/>
    </source>
</evidence>
<dbReference type="FunFam" id="3.30.160.60:FF:000688">
    <property type="entry name" value="zinc finger protein 197 isoform X1"/>
    <property type="match status" value="1"/>
</dbReference>
<evidence type="ECO:0000256" key="7">
    <source>
        <dbReference type="ARBA" id="ARBA00022833"/>
    </source>
</evidence>
<dbReference type="FunFam" id="3.30.160.60:FF:000557">
    <property type="entry name" value="zinc finger and SCAN domain-containing protein 29"/>
    <property type="match status" value="1"/>
</dbReference>
<keyword evidence="6 12" id="KW-0863">Zinc-finger</keyword>
<dbReference type="SMART" id="SM00355">
    <property type="entry name" value="ZnF_C2H2"/>
    <property type="match status" value="5"/>
</dbReference>
<keyword evidence="10" id="KW-0804">Transcription</keyword>
<proteinExistence type="inferred from homology"/>
<dbReference type="Pfam" id="PF00096">
    <property type="entry name" value="zf-C2H2"/>
    <property type="match status" value="4"/>
</dbReference>
<feature type="region of interest" description="Disordered" evidence="14">
    <location>
        <begin position="248"/>
        <end position="281"/>
    </location>
</feature>
<keyword evidence="5" id="KW-0677">Repeat</keyword>